<evidence type="ECO:0000313" key="2">
    <source>
        <dbReference type="EMBL" id="SDZ16397.1"/>
    </source>
</evidence>
<keyword evidence="3" id="KW-1185">Reference proteome</keyword>
<dbReference type="SUPFAM" id="SSF54427">
    <property type="entry name" value="NTF2-like"/>
    <property type="match status" value="1"/>
</dbReference>
<dbReference type="Pfam" id="PF12680">
    <property type="entry name" value="SnoaL_2"/>
    <property type="match status" value="1"/>
</dbReference>
<organism evidence="2 3">
    <name type="scientific">Micromonospora pattaloongensis</name>
    <dbReference type="NCBI Taxonomy" id="405436"/>
    <lineage>
        <taxon>Bacteria</taxon>
        <taxon>Bacillati</taxon>
        <taxon>Actinomycetota</taxon>
        <taxon>Actinomycetes</taxon>
        <taxon>Micromonosporales</taxon>
        <taxon>Micromonosporaceae</taxon>
        <taxon>Micromonospora</taxon>
    </lineage>
</organism>
<protein>
    <submittedName>
        <fullName evidence="2">SnoaL-like domain-containing protein</fullName>
    </submittedName>
</protein>
<sequence>MADDSRLRERSAREVLDDHLRLSDERRFDDDIARNCAPDCVVLTGRGVYRGHDGLRTLARALAEEVPSGVWQYPTRLAEGRMAFIEWTVESDEAIVNDGADSFVIENGLIVYQTIHYTVLDRSGRVIVRADGTRPG</sequence>
<dbReference type="OrthoDB" id="7064268at2"/>
<dbReference type="STRING" id="405436.SAMN05444365_106103"/>
<feature type="domain" description="SnoaL-like" evidence="1">
    <location>
        <begin position="25"/>
        <end position="112"/>
    </location>
</feature>
<proteinExistence type="predicted"/>
<evidence type="ECO:0000313" key="3">
    <source>
        <dbReference type="Proteomes" id="UP000242415"/>
    </source>
</evidence>
<dbReference type="EMBL" id="FNPH01000006">
    <property type="protein sequence ID" value="SDZ16397.1"/>
    <property type="molecule type" value="Genomic_DNA"/>
</dbReference>
<dbReference type="Proteomes" id="UP000242415">
    <property type="component" value="Unassembled WGS sequence"/>
</dbReference>
<accession>A0A1H3QSJ2</accession>
<dbReference type="Gene3D" id="3.10.450.50">
    <property type="match status" value="1"/>
</dbReference>
<reference evidence="3" key="1">
    <citation type="submission" date="2016-10" db="EMBL/GenBank/DDBJ databases">
        <authorList>
            <person name="Varghese N."/>
            <person name="Submissions S."/>
        </authorList>
    </citation>
    <scope>NUCLEOTIDE SEQUENCE [LARGE SCALE GENOMIC DNA]</scope>
    <source>
        <strain evidence="3">DSM 45245</strain>
    </source>
</reference>
<dbReference type="InterPro" id="IPR032710">
    <property type="entry name" value="NTF2-like_dom_sf"/>
</dbReference>
<name>A0A1H3QSJ2_9ACTN</name>
<gene>
    <name evidence="2" type="ORF">SAMN05444365_106103</name>
</gene>
<evidence type="ECO:0000259" key="1">
    <source>
        <dbReference type="Pfam" id="PF12680"/>
    </source>
</evidence>
<dbReference type="RefSeq" id="WP_091558542.1">
    <property type="nucleotide sequence ID" value="NZ_FNPH01000006.1"/>
</dbReference>
<dbReference type="AlphaFoldDB" id="A0A1H3QSJ2"/>
<dbReference type="InterPro" id="IPR037401">
    <property type="entry name" value="SnoaL-like"/>
</dbReference>